<feature type="domain" description="DUF418" evidence="2">
    <location>
        <begin position="244"/>
        <end position="408"/>
    </location>
</feature>
<feature type="transmembrane region" description="Helical" evidence="1">
    <location>
        <begin position="219"/>
        <end position="244"/>
    </location>
</feature>
<evidence type="ECO:0000313" key="4">
    <source>
        <dbReference type="Proteomes" id="UP001143543"/>
    </source>
</evidence>
<keyword evidence="4" id="KW-1185">Reference proteome</keyword>
<dbReference type="EMBL" id="BRVO01000001">
    <property type="protein sequence ID" value="GLB48746.1"/>
    <property type="molecule type" value="Genomic_DNA"/>
</dbReference>
<evidence type="ECO:0000313" key="3">
    <source>
        <dbReference type="EMBL" id="GLB48746.1"/>
    </source>
</evidence>
<organism evidence="3 4">
    <name type="scientific">Neptunitalea lumnitzerae</name>
    <dbReference type="NCBI Taxonomy" id="2965509"/>
    <lineage>
        <taxon>Bacteria</taxon>
        <taxon>Pseudomonadati</taxon>
        <taxon>Bacteroidota</taxon>
        <taxon>Flavobacteriia</taxon>
        <taxon>Flavobacteriales</taxon>
        <taxon>Flavobacteriaceae</taxon>
        <taxon>Neptunitalea</taxon>
    </lineage>
</organism>
<keyword evidence="1" id="KW-1133">Transmembrane helix</keyword>
<keyword evidence="1" id="KW-0812">Transmembrane</keyword>
<feature type="transmembrane region" description="Helical" evidence="1">
    <location>
        <begin position="371"/>
        <end position="391"/>
    </location>
</feature>
<evidence type="ECO:0000259" key="2">
    <source>
        <dbReference type="Pfam" id="PF04235"/>
    </source>
</evidence>
<name>A0ABQ5MHG5_9FLAO</name>
<reference evidence="3" key="1">
    <citation type="submission" date="2022-07" db="EMBL/GenBank/DDBJ databases">
        <title>Taxonomy of Novel Oxalotrophic and Methylotrophic Bacteria.</title>
        <authorList>
            <person name="Sahin N."/>
            <person name="Tani A."/>
        </authorList>
    </citation>
    <scope>NUCLEOTIDE SEQUENCE</scope>
    <source>
        <strain evidence="3">Y10</strain>
    </source>
</reference>
<keyword evidence="1" id="KW-0472">Membrane</keyword>
<feature type="transmembrane region" description="Helical" evidence="1">
    <location>
        <begin position="297"/>
        <end position="320"/>
    </location>
</feature>
<sequence>MYNELGRIRTKKLKLELNDQPTKVKNRIDLLDVYRGFAILGIFVVNIIIMNSTFLNQDEFAKQWTSNIDQITERVLQLFFYTKFFPIFSLLFGLGISMQALKLFEKNKLSSSFFTRRMFFLFIFGALHIIFLWSGDVLNIYAILGLLTTIFIKKSNKLILILAAIFLFFPFYDQVFEYLFKFLNFQPETYLSNYTGETVNQIIKNGTYQQGVKLRLLEYLANIPVLFVFLAPIALSMFLLGLYLGKNKIYESLESFIKQIKFPVLLTTIITNIYRILFLFVFIKLEIFKIELFRTLLIKLMVISDVIMGSFYLWFIGWLWYNTKWRKILSPLKYAGRMALTNYIMQSFIGVILFTSVGFKLYETLSPSQTLTIAILVFVFQVILSKIWLTYFKIGPLEWIWRCLTYKKLIPIKKSTMPNNI</sequence>
<feature type="transmembrane region" description="Helical" evidence="1">
    <location>
        <begin position="119"/>
        <end position="152"/>
    </location>
</feature>
<feature type="transmembrane region" description="Helical" evidence="1">
    <location>
        <begin position="158"/>
        <end position="180"/>
    </location>
</feature>
<feature type="transmembrane region" description="Helical" evidence="1">
    <location>
        <begin position="264"/>
        <end position="285"/>
    </location>
</feature>
<feature type="transmembrane region" description="Helical" evidence="1">
    <location>
        <begin position="340"/>
        <end position="359"/>
    </location>
</feature>
<dbReference type="Pfam" id="PF04235">
    <property type="entry name" value="DUF418"/>
    <property type="match status" value="1"/>
</dbReference>
<dbReference type="PANTHER" id="PTHR30590:SF3">
    <property type="entry name" value="HYPOTHETICAL MEMBRANE SPANNING PROTEIN"/>
    <property type="match status" value="1"/>
</dbReference>
<dbReference type="InterPro" id="IPR007349">
    <property type="entry name" value="DUF418"/>
</dbReference>
<dbReference type="Proteomes" id="UP001143543">
    <property type="component" value="Unassembled WGS sequence"/>
</dbReference>
<proteinExistence type="predicted"/>
<evidence type="ECO:0000256" key="1">
    <source>
        <dbReference type="SAM" id="Phobius"/>
    </source>
</evidence>
<feature type="transmembrane region" description="Helical" evidence="1">
    <location>
        <begin position="75"/>
        <end position="98"/>
    </location>
</feature>
<protein>
    <recommendedName>
        <fullName evidence="2">DUF418 domain-containing protein</fullName>
    </recommendedName>
</protein>
<gene>
    <name evidence="3" type="ORF">Y10_11140</name>
</gene>
<feature type="transmembrane region" description="Helical" evidence="1">
    <location>
        <begin position="33"/>
        <end position="55"/>
    </location>
</feature>
<accession>A0ABQ5MHG5</accession>
<dbReference type="InterPro" id="IPR052529">
    <property type="entry name" value="Bact_Transport_Assoc"/>
</dbReference>
<dbReference type="PANTHER" id="PTHR30590">
    <property type="entry name" value="INNER MEMBRANE PROTEIN"/>
    <property type="match status" value="1"/>
</dbReference>
<comment type="caution">
    <text evidence="3">The sequence shown here is derived from an EMBL/GenBank/DDBJ whole genome shotgun (WGS) entry which is preliminary data.</text>
</comment>